<comment type="caution">
    <text evidence="1">The sequence shown here is derived from an EMBL/GenBank/DDBJ whole genome shotgun (WGS) entry which is preliminary data.</text>
</comment>
<reference evidence="2" key="1">
    <citation type="journal article" date="2019" name="Int. J. Syst. Evol. Microbiol.">
        <title>The Global Catalogue of Microorganisms (GCM) 10K type strain sequencing project: providing services to taxonomists for standard genome sequencing and annotation.</title>
        <authorList>
            <consortium name="The Broad Institute Genomics Platform"/>
            <consortium name="The Broad Institute Genome Sequencing Center for Infectious Disease"/>
            <person name="Wu L."/>
            <person name="Ma J."/>
        </authorList>
    </citation>
    <scope>NUCLEOTIDE SEQUENCE [LARGE SCALE GENOMIC DNA]</scope>
    <source>
        <strain evidence="2">NBRC 108894</strain>
    </source>
</reference>
<accession>A0ABQ6K628</accession>
<protein>
    <submittedName>
        <fullName evidence="1">Uncharacterized protein</fullName>
    </submittedName>
</protein>
<name>A0ABQ6K628_9MICO</name>
<gene>
    <name evidence="1" type="ORF">GCM10025881_20150</name>
</gene>
<dbReference type="Proteomes" id="UP001157034">
    <property type="component" value="Unassembled WGS sequence"/>
</dbReference>
<keyword evidence="2" id="KW-1185">Reference proteome</keyword>
<dbReference type="RefSeq" id="WP_284254001.1">
    <property type="nucleotide sequence ID" value="NZ_BAAAQO010000002.1"/>
</dbReference>
<organism evidence="1 2">
    <name type="scientific">Pseudolysinimonas kribbensis</name>
    <dbReference type="NCBI Taxonomy" id="433641"/>
    <lineage>
        <taxon>Bacteria</taxon>
        <taxon>Bacillati</taxon>
        <taxon>Actinomycetota</taxon>
        <taxon>Actinomycetes</taxon>
        <taxon>Micrococcales</taxon>
        <taxon>Microbacteriaceae</taxon>
        <taxon>Pseudolysinimonas</taxon>
    </lineage>
</organism>
<sequence length="78" mass="8249">MVIPLPSEPDARAELFRLLSPVVDDVAAAVVDPPRVASGDWLGPASQACDQLQSELRGRLTVLLGELDRARARVSGAS</sequence>
<proteinExistence type="predicted"/>
<evidence type="ECO:0000313" key="2">
    <source>
        <dbReference type="Proteomes" id="UP001157034"/>
    </source>
</evidence>
<evidence type="ECO:0000313" key="1">
    <source>
        <dbReference type="EMBL" id="GMA95191.1"/>
    </source>
</evidence>
<dbReference type="EMBL" id="BSVB01000001">
    <property type="protein sequence ID" value="GMA95191.1"/>
    <property type="molecule type" value="Genomic_DNA"/>
</dbReference>